<organism evidence="1 2">
    <name type="scientific">Hyalomma asiaticum</name>
    <name type="common">Tick</name>
    <dbReference type="NCBI Taxonomy" id="266040"/>
    <lineage>
        <taxon>Eukaryota</taxon>
        <taxon>Metazoa</taxon>
        <taxon>Ecdysozoa</taxon>
        <taxon>Arthropoda</taxon>
        <taxon>Chelicerata</taxon>
        <taxon>Arachnida</taxon>
        <taxon>Acari</taxon>
        <taxon>Parasitiformes</taxon>
        <taxon>Ixodida</taxon>
        <taxon>Ixodoidea</taxon>
        <taxon>Ixodidae</taxon>
        <taxon>Hyalomminae</taxon>
        <taxon>Hyalomma</taxon>
    </lineage>
</organism>
<reference evidence="1" key="1">
    <citation type="submission" date="2020-05" db="EMBL/GenBank/DDBJ databases">
        <title>Large-scale comparative analyses of tick genomes elucidate their genetic diversity and vector capacities.</title>
        <authorList>
            <person name="Jia N."/>
            <person name="Wang J."/>
            <person name="Shi W."/>
            <person name="Du L."/>
            <person name="Sun Y."/>
            <person name="Zhan W."/>
            <person name="Jiang J."/>
            <person name="Wang Q."/>
            <person name="Zhang B."/>
            <person name="Ji P."/>
            <person name="Sakyi L.B."/>
            <person name="Cui X."/>
            <person name="Yuan T."/>
            <person name="Jiang B."/>
            <person name="Yang W."/>
            <person name="Lam T.T.-Y."/>
            <person name="Chang Q."/>
            <person name="Ding S."/>
            <person name="Wang X."/>
            <person name="Zhu J."/>
            <person name="Ruan X."/>
            <person name="Zhao L."/>
            <person name="Wei J."/>
            <person name="Que T."/>
            <person name="Du C."/>
            <person name="Cheng J."/>
            <person name="Dai P."/>
            <person name="Han X."/>
            <person name="Huang E."/>
            <person name="Gao Y."/>
            <person name="Liu J."/>
            <person name="Shao H."/>
            <person name="Ye R."/>
            <person name="Li L."/>
            <person name="Wei W."/>
            <person name="Wang X."/>
            <person name="Wang C."/>
            <person name="Yang T."/>
            <person name="Huo Q."/>
            <person name="Li W."/>
            <person name="Guo W."/>
            <person name="Chen H."/>
            <person name="Zhou L."/>
            <person name="Ni X."/>
            <person name="Tian J."/>
            <person name="Zhou Y."/>
            <person name="Sheng Y."/>
            <person name="Liu T."/>
            <person name="Pan Y."/>
            <person name="Xia L."/>
            <person name="Li J."/>
            <person name="Zhao F."/>
            <person name="Cao W."/>
        </authorList>
    </citation>
    <scope>NUCLEOTIDE SEQUENCE</scope>
    <source>
        <strain evidence="1">Hyas-2018</strain>
    </source>
</reference>
<sequence length="437" mass="45301">MTGNCCFEGLRYKRPMVPACIALLLALALASAAATPRQDQREARLAQLDPEVEAATEDYDVEFIEGRIVGGKPVSLLRKRAHGGGTASKTSSSASGEKAQGTKGSNDSTSSSGSSEAKRPPSKATRRPIVGDGLRPESSSWRPTLSGPNADNVRPNLSPGNRPDSSKSNGGSSVGSQRPQDFGSDRPRETNAFDNEHRGGSPNQNRESGHTVPWNHQGVSPGYPAPITPAYTDDESPSYIPNPPATPNTYPPHNEQRPSLSSSPSNSAGSQGGVGIIVGHPPANTFSQSEGAVNRPSVASDEGNVPRQGGGLIIGSPPMNGFGGRPGDFNGAPPPQELDQARRGVINQQDPQQGVGSFGLPPIPSNPFVPANPGFHGPGSLPLPFGAGLFNPGLVNIQKAVENAAAGVLGVNPTAANVFGRTSTFGQMTSFGFTDRK</sequence>
<comment type="caution">
    <text evidence="1">The sequence shown here is derived from an EMBL/GenBank/DDBJ whole genome shotgun (WGS) entry which is preliminary data.</text>
</comment>
<gene>
    <name evidence="1" type="ORF">HPB50_002568</name>
</gene>
<accession>A0ACB7TBT0</accession>
<proteinExistence type="predicted"/>
<dbReference type="EMBL" id="CM023481">
    <property type="protein sequence ID" value="KAH6944280.1"/>
    <property type="molecule type" value="Genomic_DNA"/>
</dbReference>
<protein>
    <submittedName>
        <fullName evidence="1">Uncharacterized protein</fullName>
    </submittedName>
</protein>
<name>A0ACB7TBT0_HYAAI</name>
<evidence type="ECO:0000313" key="1">
    <source>
        <dbReference type="EMBL" id="KAH6944280.1"/>
    </source>
</evidence>
<keyword evidence="2" id="KW-1185">Reference proteome</keyword>
<evidence type="ECO:0000313" key="2">
    <source>
        <dbReference type="Proteomes" id="UP000821845"/>
    </source>
</evidence>
<dbReference type="Proteomes" id="UP000821845">
    <property type="component" value="Chromosome 1"/>
</dbReference>